<dbReference type="Gene3D" id="3.40.50.150">
    <property type="entry name" value="Vaccinia Virus protein VP39"/>
    <property type="match status" value="1"/>
</dbReference>
<keyword evidence="1 2" id="KW-0808">Transferase</keyword>
<reference evidence="2 3" key="1">
    <citation type="submission" date="2017-09" db="EMBL/GenBank/DDBJ databases">
        <title>Complete Genome Sequences of Two Strains of the Meat Spoilage Bacterium Brochothrix thermosphacta Isolated from Ground Chicken.</title>
        <authorList>
            <person name="Paoli G.C."/>
            <person name="Wijey C."/>
            <person name="Chen C.-Y."/>
            <person name="Nguyen L."/>
            <person name="Yan X."/>
            <person name="Irwin P.L."/>
        </authorList>
    </citation>
    <scope>NUCLEOTIDE SEQUENCE [LARGE SCALE GENOMIC DNA]</scope>
    <source>
        <strain evidence="2 3">BI</strain>
    </source>
</reference>
<name>A0A1D2KBM4_BROTH</name>
<keyword evidence="3" id="KW-1185">Reference proteome</keyword>
<dbReference type="GO" id="GO:0032259">
    <property type="term" value="P:methylation"/>
    <property type="evidence" value="ECO:0007669"/>
    <property type="project" value="UniProtKB-KW"/>
</dbReference>
<dbReference type="PANTHER" id="PTHR43861">
    <property type="entry name" value="TRANS-ACONITATE 2-METHYLTRANSFERASE-RELATED"/>
    <property type="match status" value="1"/>
</dbReference>
<dbReference type="GO" id="GO:0008168">
    <property type="term" value="F:methyltransferase activity"/>
    <property type="evidence" value="ECO:0007669"/>
    <property type="project" value="UniProtKB-KW"/>
</dbReference>
<dbReference type="Pfam" id="PF13489">
    <property type="entry name" value="Methyltransf_23"/>
    <property type="match status" value="1"/>
</dbReference>
<dbReference type="EMBL" id="CP023483">
    <property type="protein sequence ID" value="ATF26282.1"/>
    <property type="molecule type" value="Genomic_DNA"/>
</dbReference>
<sequence>MGNIDVFERIANNYDTPDREKIAKITANSILKKLSPQSSAQTAIDYGCGTGLVGMNLLDAFNTVIFADASQNMINIVKKKLEESSHLNAKTVCLDAENQSIQTVKLEANTIFMVQVLLHVKEITLLLNNLSETLPPKGQLIIVDFDYNEQVISDKVHNGFKEDKLTQTLHKSGFENINRETFYHGKNMFMNKDASLFILTATKIG</sequence>
<dbReference type="PANTHER" id="PTHR43861:SF3">
    <property type="entry name" value="PUTATIVE (AFU_ORTHOLOGUE AFUA_2G14390)-RELATED"/>
    <property type="match status" value="1"/>
</dbReference>
<dbReference type="InterPro" id="IPR029063">
    <property type="entry name" value="SAM-dependent_MTases_sf"/>
</dbReference>
<accession>A0A1D2KBM4</accession>
<dbReference type="STRING" id="2756.BFR44_09510"/>
<evidence type="ECO:0000313" key="2">
    <source>
        <dbReference type="EMBL" id="ATF26282.1"/>
    </source>
</evidence>
<dbReference type="OrthoDB" id="9791837at2"/>
<keyword evidence="2" id="KW-0489">Methyltransferase</keyword>
<dbReference type="KEGG" id="bths:CNY62_07780"/>
<dbReference type="Proteomes" id="UP000243591">
    <property type="component" value="Chromosome"/>
</dbReference>
<organism evidence="2 3">
    <name type="scientific">Brochothrix thermosphacta</name>
    <name type="common">Microbacterium thermosphactum</name>
    <dbReference type="NCBI Taxonomy" id="2756"/>
    <lineage>
        <taxon>Bacteria</taxon>
        <taxon>Bacillati</taxon>
        <taxon>Bacillota</taxon>
        <taxon>Bacilli</taxon>
        <taxon>Bacillales</taxon>
        <taxon>Listeriaceae</taxon>
        <taxon>Brochothrix</taxon>
    </lineage>
</organism>
<protein>
    <submittedName>
        <fullName evidence="2">Class I SAM-dependent methyltransferase</fullName>
    </submittedName>
</protein>
<proteinExistence type="predicted"/>
<gene>
    <name evidence="2" type="ORF">CNY62_07780</name>
</gene>
<evidence type="ECO:0000313" key="3">
    <source>
        <dbReference type="Proteomes" id="UP000243591"/>
    </source>
</evidence>
<dbReference type="AlphaFoldDB" id="A0A1D2KBM4"/>
<evidence type="ECO:0000256" key="1">
    <source>
        <dbReference type="ARBA" id="ARBA00022679"/>
    </source>
</evidence>
<dbReference type="RefSeq" id="WP_029091636.1">
    <property type="nucleotide sequence ID" value="NZ_CP023483.1"/>
</dbReference>
<dbReference type="SUPFAM" id="SSF53335">
    <property type="entry name" value="S-adenosyl-L-methionine-dependent methyltransferases"/>
    <property type="match status" value="1"/>
</dbReference>